<keyword evidence="5" id="KW-1185">Reference proteome</keyword>
<dbReference type="Pfam" id="PF04677">
    <property type="entry name" value="CwfJ_C_1"/>
    <property type="match status" value="1"/>
</dbReference>
<evidence type="ECO:0008006" key="6">
    <source>
        <dbReference type="Google" id="ProtNLM"/>
    </source>
</evidence>
<dbReference type="SUPFAM" id="SSF54197">
    <property type="entry name" value="HIT-like"/>
    <property type="match status" value="1"/>
</dbReference>
<dbReference type="Proteomes" id="UP000031512">
    <property type="component" value="Chromosome 1"/>
</dbReference>
<dbReference type="InterPro" id="IPR006767">
    <property type="entry name" value="Cwf19-like_C_dom-2"/>
</dbReference>
<feature type="domain" description="Cwf19-like protein C-terminal" evidence="2">
    <location>
        <begin position="219"/>
        <end position="310"/>
    </location>
</feature>
<organism evidence="4 5">
    <name type="scientific">Theileria equi strain WA</name>
    <dbReference type="NCBI Taxonomy" id="1537102"/>
    <lineage>
        <taxon>Eukaryota</taxon>
        <taxon>Sar</taxon>
        <taxon>Alveolata</taxon>
        <taxon>Apicomplexa</taxon>
        <taxon>Aconoidasida</taxon>
        <taxon>Piroplasmida</taxon>
        <taxon>Theileriidae</taxon>
        <taxon>Theileria</taxon>
    </lineage>
</organism>
<dbReference type="GO" id="GO:0071014">
    <property type="term" value="C:post-mRNA release spliceosomal complex"/>
    <property type="evidence" value="ECO:0007669"/>
    <property type="project" value="TreeGrafter"/>
</dbReference>
<evidence type="ECO:0000313" key="5">
    <source>
        <dbReference type="Proteomes" id="UP000031512"/>
    </source>
</evidence>
<evidence type="ECO:0000259" key="3">
    <source>
        <dbReference type="Pfam" id="PF04677"/>
    </source>
</evidence>
<protein>
    <recommendedName>
        <fullName evidence="6">Cwf19-like C-terminal domain-containing protein</fullName>
    </recommendedName>
</protein>
<dbReference type="GeneID" id="15803917"/>
<sequence>MHDSYRHKKRRGYRRHRDYDSHEDTLSISLDESLYRENYSAASILRNKILSENSLSSHTFPPCKFREQVTYEIRQRVKKTEARAYNPDCYHCSIKNEHYYTISQSTTVFMCLDYYKNCILEEQILLLPLKHIASTVNLDENGYIELRNYQKTLVNMFDKVDKVVIFAEVSLNNKRLKGIGTDNHVDHCKIECYPIPKELLNEAKCYFIKALEEVGSYSSQNQKVIDIRGKVGVRGHIPQGIDFIHIDFSLGGEGMACVIDDQVRIKPTFARDIISGILEFDALQRVFRDREDYTKAIESVRKRYKTYDWTRVV</sequence>
<dbReference type="PANTHER" id="PTHR12072">
    <property type="entry name" value="CWF19, CELL CYCLE CONTROL PROTEIN"/>
    <property type="match status" value="1"/>
</dbReference>
<name>L0AVN2_THEEQ</name>
<evidence type="ECO:0000259" key="2">
    <source>
        <dbReference type="Pfam" id="PF04676"/>
    </source>
</evidence>
<dbReference type="InterPro" id="IPR040194">
    <property type="entry name" value="Cwf19-like"/>
</dbReference>
<gene>
    <name evidence="4" type="ORF">BEWA_021510</name>
</gene>
<evidence type="ECO:0000313" key="4">
    <source>
        <dbReference type="EMBL" id="AFZ79303.1"/>
    </source>
</evidence>
<evidence type="ECO:0000256" key="1">
    <source>
        <dbReference type="ARBA" id="ARBA00006795"/>
    </source>
</evidence>
<dbReference type="Pfam" id="PF04676">
    <property type="entry name" value="CwfJ_C_2"/>
    <property type="match status" value="1"/>
</dbReference>
<dbReference type="KEGG" id="beq:BEWA_021510"/>
<dbReference type="GO" id="GO:0000398">
    <property type="term" value="P:mRNA splicing, via spliceosome"/>
    <property type="evidence" value="ECO:0007669"/>
    <property type="project" value="TreeGrafter"/>
</dbReference>
<dbReference type="OrthoDB" id="2113965at2759"/>
<comment type="similarity">
    <text evidence="1">Belongs to the CWF19 family.</text>
</comment>
<dbReference type="AlphaFoldDB" id="L0AVN2"/>
<proteinExistence type="inferred from homology"/>
<accession>L0AVN2</accession>
<dbReference type="InterPro" id="IPR006768">
    <property type="entry name" value="Cwf19-like_C_dom-1"/>
</dbReference>
<reference evidence="4 5" key="1">
    <citation type="journal article" date="2012" name="BMC Genomics">
        <title>Comparative genomic analysis and phylogenetic position of Theileria equi.</title>
        <authorList>
            <person name="Kappmeyer L.S."/>
            <person name="Thiagarajan M."/>
            <person name="Herndon D.R."/>
            <person name="Ramsay J.D."/>
            <person name="Caler E."/>
            <person name="Djikeng A."/>
            <person name="Gillespie J.J."/>
            <person name="Lau A.O."/>
            <person name="Roalson E.H."/>
            <person name="Silva J.C."/>
            <person name="Silva M.G."/>
            <person name="Suarez C.E."/>
            <person name="Ueti M.W."/>
            <person name="Nene V.M."/>
            <person name="Mealey R.H."/>
            <person name="Knowles D.P."/>
            <person name="Brayton K.A."/>
        </authorList>
    </citation>
    <scope>NUCLEOTIDE SEQUENCE [LARGE SCALE GENOMIC DNA]</scope>
    <source>
        <strain evidence="4 5">WA</strain>
    </source>
</reference>
<dbReference type="STRING" id="1537102.L0AVN2"/>
<dbReference type="RefSeq" id="XP_004828969.1">
    <property type="nucleotide sequence ID" value="XM_004828912.1"/>
</dbReference>
<dbReference type="EMBL" id="CP001669">
    <property type="protein sequence ID" value="AFZ79303.1"/>
    <property type="molecule type" value="Genomic_DNA"/>
</dbReference>
<dbReference type="PANTHER" id="PTHR12072:SF5">
    <property type="entry name" value="CWF19-LIKE PROTEIN 2"/>
    <property type="match status" value="1"/>
</dbReference>
<dbReference type="VEuPathDB" id="PiroplasmaDB:BEWA_021510"/>
<dbReference type="InterPro" id="IPR036265">
    <property type="entry name" value="HIT-like_sf"/>
</dbReference>
<feature type="domain" description="Cwf19-like C-terminal" evidence="3">
    <location>
        <begin position="88"/>
        <end position="207"/>
    </location>
</feature>
<dbReference type="eggNOG" id="KOG2477">
    <property type="taxonomic scope" value="Eukaryota"/>
</dbReference>